<dbReference type="GO" id="GO:0034353">
    <property type="term" value="F:mRNA 5'-diphosphatase activity"/>
    <property type="evidence" value="ECO:0007669"/>
    <property type="project" value="TreeGrafter"/>
</dbReference>
<dbReference type="PANTHER" id="PTHR12395:SF9">
    <property type="entry name" value="DECAPPING AND EXORIBONUCLEASE PROTEIN"/>
    <property type="match status" value="1"/>
</dbReference>
<dbReference type="GO" id="GO:0003723">
    <property type="term" value="F:RNA binding"/>
    <property type="evidence" value="ECO:0007669"/>
    <property type="project" value="UniProtKB-KW"/>
</dbReference>
<feature type="domain" description="RAI1-like" evidence="4">
    <location>
        <begin position="41"/>
        <end position="212"/>
    </location>
</feature>
<keyword evidence="2" id="KW-0547">Nucleotide-binding</keyword>
<dbReference type="GO" id="GO:0000956">
    <property type="term" value="P:nuclear-transcribed mRNA catabolic process"/>
    <property type="evidence" value="ECO:0007669"/>
    <property type="project" value="TreeGrafter"/>
</dbReference>
<comment type="caution">
    <text evidence="5">The sequence shown here is derived from an EMBL/GenBank/DDBJ whole genome shotgun (WGS) entry which is preliminary data.</text>
</comment>
<evidence type="ECO:0000256" key="2">
    <source>
        <dbReference type="RuleBase" id="RU367113"/>
    </source>
</evidence>
<accession>A0AAN5DH41</accession>
<evidence type="ECO:0000259" key="4">
    <source>
        <dbReference type="Pfam" id="PF08652"/>
    </source>
</evidence>
<dbReference type="EMBL" id="BTRK01000006">
    <property type="protein sequence ID" value="GMR62417.1"/>
    <property type="molecule type" value="Genomic_DNA"/>
</dbReference>
<evidence type="ECO:0000313" key="5">
    <source>
        <dbReference type="EMBL" id="GMR62417.1"/>
    </source>
</evidence>
<sequence>MEHRDSRNISKNASYQSTGGRSAQEGSTSSQEGSTQRPRPINAEPTDEEGLLWYSGYKFEQYMTCANAEETLDPNRKIRFKIFENVITADLEEEGFNSIRLCSFAEIDALRKDEPIEIKLTGNESFTSKIHTYLHCAFANKKTIITGLRNENYVVTKVIERRTSDLVADLRSSSEGDSRADEKCFSFLYDVLAMTKHVLTRAKACRFIYMPRTGIIQFEPITILEVEKRGYRFPEEFQTKFQPD</sequence>
<evidence type="ECO:0000256" key="1">
    <source>
        <dbReference type="ARBA" id="ARBA00006562"/>
    </source>
</evidence>
<gene>
    <name evidence="5" type="ORF">PMAYCL1PPCAC_32612</name>
</gene>
<keyword evidence="6" id="KW-1185">Reference proteome</keyword>
<evidence type="ECO:0000313" key="6">
    <source>
        <dbReference type="Proteomes" id="UP001328107"/>
    </source>
</evidence>
<feature type="compositionally biased region" description="Polar residues" evidence="3">
    <location>
        <begin position="9"/>
        <end position="37"/>
    </location>
</feature>
<organism evidence="5 6">
    <name type="scientific">Pristionchus mayeri</name>
    <dbReference type="NCBI Taxonomy" id="1317129"/>
    <lineage>
        <taxon>Eukaryota</taxon>
        <taxon>Metazoa</taxon>
        <taxon>Ecdysozoa</taxon>
        <taxon>Nematoda</taxon>
        <taxon>Chromadorea</taxon>
        <taxon>Rhabditida</taxon>
        <taxon>Rhabditina</taxon>
        <taxon>Diplogasteromorpha</taxon>
        <taxon>Diplogasteroidea</taxon>
        <taxon>Neodiplogasteridae</taxon>
        <taxon>Pristionchus</taxon>
    </lineage>
</organism>
<reference evidence="6" key="1">
    <citation type="submission" date="2022-10" db="EMBL/GenBank/DDBJ databases">
        <title>Genome assembly of Pristionchus species.</title>
        <authorList>
            <person name="Yoshida K."/>
            <person name="Sommer R.J."/>
        </authorList>
    </citation>
    <scope>NUCLEOTIDE SEQUENCE [LARGE SCALE GENOMIC DNA]</scope>
    <source>
        <strain evidence="6">RS5460</strain>
    </source>
</reference>
<dbReference type="Pfam" id="PF08652">
    <property type="entry name" value="RAI1"/>
    <property type="match status" value="1"/>
</dbReference>
<comment type="function">
    <text evidence="2">Decapping enzyme for NAD-capped RNAs: specifically hydrolyzes the nicotinamide adenine dinucleotide (NAD) cap from a subset of RNAs by removing the entire NAD moiety from the 5'-end of an NAD-capped RNA.</text>
</comment>
<feature type="region of interest" description="Disordered" evidence="3">
    <location>
        <begin position="1"/>
        <end position="45"/>
    </location>
</feature>
<dbReference type="GO" id="GO:0005829">
    <property type="term" value="C:cytosol"/>
    <property type="evidence" value="ECO:0007669"/>
    <property type="project" value="TreeGrafter"/>
</dbReference>
<keyword evidence="2" id="KW-0539">Nucleus</keyword>
<dbReference type="GO" id="GO:0004518">
    <property type="term" value="F:nuclease activity"/>
    <property type="evidence" value="ECO:0007669"/>
    <property type="project" value="UniProtKB-KW"/>
</dbReference>
<protein>
    <recommendedName>
        <fullName evidence="2">Decapping nuclease</fullName>
        <ecNumber evidence="2">3.6.1.-</ecNumber>
    </recommendedName>
</protein>
<keyword evidence="2" id="KW-0479">Metal-binding</keyword>
<comment type="subcellular location">
    <subcellularLocation>
        <location evidence="2">Nucleus</location>
    </subcellularLocation>
</comment>
<dbReference type="AlphaFoldDB" id="A0AAN5DH41"/>
<keyword evidence="2" id="KW-0694">RNA-binding</keyword>
<dbReference type="InterPro" id="IPR013961">
    <property type="entry name" value="RAI1"/>
</dbReference>
<dbReference type="Proteomes" id="UP001328107">
    <property type="component" value="Unassembled WGS sequence"/>
</dbReference>
<dbReference type="PANTHER" id="PTHR12395">
    <property type="entry name" value="DOM-3 RELATED"/>
    <property type="match status" value="1"/>
</dbReference>
<dbReference type="GO" id="GO:0046872">
    <property type="term" value="F:metal ion binding"/>
    <property type="evidence" value="ECO:0007669"/>
    <property type="project" value="UniProtKB-KW"/>
</dbReference>
<dbReference type="GO" id="GO:0000166">
    <property type="term" value="F:nucleotide binding"/>
    <property type="evidence" value="ECO:0007669"/>
    <property type="project" value="UniProtKB-KW"/>
</dbReference>
<comment type="similarity">
    <text evidence="1 2">Belongs to the DXO/Dom3Z family.</text>
</comment>
<dbReference type="EC" id="3.6.1.-" evidence="2"/>
<evidence type="ECO:0000256" key="3">
    <source>
        <dbReference type="SAM" id="MobiDB-lite"/>
    </source>
</evidence>
<dbReference type="InterPro" id="IPR039039">
    <property type="entry name" value="RAI1-like_fam"/>
</dbReference>
<name>A0AAN5DH41_9BILA</name>
<proteinExistence type="inferred from homology"/>
<dbReference type="GO" id="GO:0110155">
    <property type="term" value="P:NAD-cap decapping"/>
    <property type="evidence" value="ECO:0007669"/>
    <property type="project" value="TreeGrafter"/>
</dbReference>
<keyword evidence="2" id="KW-0540">Nuclease</keyword>
<comment type="cofactor">
    <cofactor evidence="2">
        <name>a divalent metal cation</name>
        <dbReference type="ChEBI" id="CHEBI:60240"/>
    </cofactor>
</comment>
<keyword evidence="2" id="KW-0378">Hydrolase</keyword>
<dbReference type="GO" id="GO:0005634">
    <property type="term" value="C:nucleus"/>
    <property type="evidence" value="ECO:0007669"/>
    <property type="project" value="UniProtKB-SubCell"/>
</dbReference>